<dbReference type="InterPro" id="IPR051911">
    <property type="entry name" value="SDR_oxidoreductase"/>
</dbReference>
<dbReference type="SUPFAM" id="SSF51735">
    <property type="entry name" value="NAD(P)-binding Rossmann-fold domains"/>
    <property type="match status" value="1"/>
</dbReference>
<dbReference type="PANTHER" id="PTHR43976:SF16">
    <property type="entry name" value="SHORT-CHAIN DEHYDROGENASE_REDUCTASE FAMILY PROTEIN"/>
    <property type="match status" value="1"/>
</dbReference>
<dbReference type="EMBL" id="OU015584">
    <property type="protein sequence ID" value="CAG5086602.1"/>
    <property type="molecule type" value="Genomic_DNA"/>
</dbReference>
<evidence type="ECO:0000256" key="1">
    <source>
        <dbReference type="ARBA" id="ARBA00006484"/>
    </source>
</evidence>
<dbReference type="PRINTS" id="PR00080">
    <property type="entry name" value="SDRFAMILY"/>
</dbReference>
<keyword evidence="2" id="KW-0560">Oxidoreductase</keyword>
<evidence type="ECO:0000313" key="5">
    <source>
        <dbReference type="Proteomes" id="UP000683507"/>
    </source>
</evidence>
<keyword evidence="5" id="KW-1185">Reference proteome</keyword>
<dbReference type="Pfam" id="PF00106">
    <property type="entry name" value="adh_short"/>
    <property type="match status" value="1"/>
</dbReference>
<dbReference type="CDD" id="cd05374">
    <property type="entry name" value="17beta-HSD-like_SDR_c"/>
    <property type="match status" value="1"/>
</dbReference>
<evidence type="ECO:0000313" key="4">
    <source>
        <dbReference type="EMBL" id="CAG5086602.1"/>
    </source>
</evidence>
<dbReference type="Gene3D" id="3.40.50.720">
    <property type="entry name" value="NAD(P)-binding Rossmann-like Domain"/>
    <property type="match status" value="1"/>
</dbReference>
<dbReference type="KEGG" id="ptan:CRYO30217_03197"/>
<comment type="similarity">
    <text evidence="1 3">Belongs to the short-chain dehydrogenases/reductases (SDR) family.</text>
</comment>
<evidence type="ECO:0008006" key="6">
    <source>
        <dbReference type="Google" id="ProtNLM"/>
    </source>
</evidence>
<protein>
    <recommendedName>
        <fullName evidence="6">SDR family oxidoreductase</fullName>
    </recommendedName>
</protein>
<dbReference type="PROSITE" id="PS00061">
    <property type="entry name" value="ADH_SHORT"/>
    <property type="match status" value="1"/>
</dbReference>
<dbReference type="GO" id="GO:0016491">
    <property type="term" value="F:oxidoreductase activity"/>
    <property type="evidence" value="ECO:0007669"/>
    <property type="project" value="UniProtKB-KW"/>
</dbReference>
<evidence type="ECO:0000256" key="3">
    <source>
        <dbReference type="RuleBase" id="RU000363"/>
    </source>
</evidence>
<dbReference type="InterPro" id="IPR020904">
    <property type="entry name" value="Sc_DH/Rdtase_CS"/>
</dbReference>
<dbReference type="PANTHER" id="PTHR43976">
    <property type="entry name" value="SHORT CHAIN DEHYDROGENASE"/>
    <property type="match status" value="1"/>
</dbReference>
<organism evidence="4 5">
    <name type="scientific">Parvicella tangerina</name>
    <dbReference type="NCBI Taxonomy" id="2829795"/>
    <lineage>
        <taxon>Bacteria</taxon>
        <taxon>Pseudomonadati</taxon>
        <taxon>Bacteroidota</taxon>
        <taxon>Flavobacteriia</taxon>
        <taxon>Flavobacteriales</taxon>
        <taxon>Parvicellaceae</taxon>
        <taxon>Parvicella</taxon>
    </lineage>
</organism>
<proteinExistence type="inferred from homology"/>
<dbReference type="InterPro" id="IPR036291">
    <property type="entry name" value="NAD(P)-bd_dom_sf"/>
</dbReference>
<dbReference type="AlphaFoldDB" id="A0A916JPU2"/>
<dbReference type="RefSeq" id="WP_258543385.1">
    <property type="nucleotide sequence ID" value="NZ_OU015584.1"/>
</dbReference>
<dbReference type="PRINTS" id="PR00081">
    <property type="entry name" value="GDHRDH"/>
</dbReference>
<dbReference type="Proteomes" id="UP000683507">
    <property type="component" value="Chromosome"/>
</dbReference>
<gene>
    <name evidence="4" type="ORF">CRYO30217_03197</name>
</gene>
<name>A0A916JPU2_9FLAO</name>
<evidence type="ECO:0000256" key="2">
    <source>
        <dbReference type="ARBA" id="ARBA00023002"/>
    </source>
</evidence>
<sequence>MSRVALITGGTSGIGRAICNVLHSKGVKVYGTGRRANNGEVLDGYRLVKCDVTKDASVKDAVDYVLEQEGKIDILVNNAGIGIAGAIEDSEIREILNVFNTNVAGVIRMCKAVLPVMRDKGSGYIINISSVGGLMGLPYRGIYSGSKSSVELISEALSMEVMKFGIKVVLVEPGDFKTSINENRRVSDKAMSGVYSEEFEAIHTIINKEVSEGNDPAKIGKLVWKIVNARNPRVRYNTGDFTSKLALVVKRVIPGRWFERMMMSHYNMKQKR</sequence>
<reference evidence="4" key="1">
    <citation type="submission" date="2021-04" db="EMBL/GenBank/DDBJ databases">
        <authorList>
            <person name="Rodrigo-Torres L."/>
            <person name="Arahal R. D."/>
            <person name="Lucena T."/>
        </authorList>
    </citation>
    <scope>NUCLEOTIDE SEQUENCE</scope>
    <source>
        <strain evidence="4">AS29M-1</strain>
    </source>
</reference>
<accession>A0A916JPU2</accession>
<dbReference type="InterPro" id="IPR002347">
    <property type="entry name" value="SDR_fam"/>
</dbReference>